<keyword evidence="3" id="KW-1185">Reference proteome</keyword>
<reference evidence="2" key="1">
    <citation type="journal article" date="2014" name="Int. J. Syst. Evol. Microbiol.">
        <title>Complete genome sequence of Corynebacterium casei LMG S-19264T (=DSM 44701T), isolated from a smear-ripened cheese.</title>
        <authorList>
            <consortium name="US DOE Joint Genome Institute (JGI-PGF)"/>
            <person name="Walter F."/>
            <person name="Albersmeier A."/>
            <person name="Kalinowski J."/>
            <person name="Ruckert C."/>
        </authorList>
    </citation>
    <scope>NUCLEOTIDE SEQUENCE</scope>
    <source>
        <strain evidence="2">CGMCC 1.12360</strain>
    </source>
</reference>
<feature type="transmembrane region" description="Helical" evidence="1">
    <location>
        <begin position="32"/>
        <end position="61"/>
    </location>
</feature>
<comment type="caution">
    <text evidence="2">The sequence shown here is derived from an EMBL/GenBank/DDBJ whole genome shotgun (WGS) entry which is preliminary data.</text>
</comment>
<keyword evidence="1" id="KW-0812">Transmembrane</keyword>
<feature type="transmembrane region" description="Helical" evidence="1">
    <location>
        <begin position="82"/>
        <end position="100"/>
    </location>
</feature>
<gene>
    <name evidence="2" type="ORF">GCM10010978_28510</name>
</gene>
<reference evidence="2" key="2">
    <citation type="submission" date="2020-09" db="EMBL/GenBank/DDBJ databases">
        <authorList>
            <person name="Sun Q."/>
            <person name="Zhou Y."/>
        </authorList>
    </citation>
    <scope>NUCLEOTIDE SEQUENCE</scope>
    <source>
        <strain evidence="2">CGMCC 1.12360</strain>
    </source>
</reference>
<proteinExistence type="predicted"/>
<evidence type="ECO:0000313" key="3">
    <source>
        <dbReference type="Proteomes" id="UP000602050"/>
    </source>
</evidence>
<protein>
    <submittedName>
        <fullName evidence="2">Uncharacterized protein</fullName>
    </submittedName>
</protein>
<keyword evidence="1" id="KW-1133">Transmembrane helix</keyword>
<organism evidence="2 3">
    <name type="scientific">Compostibacillus humi</name>
    <dbReference type="NCBI Taxonomy" id="1245525"/>
    <lineage>
        <taxon>Bacteria</taxon>
        <taxon>Bacillati</taxon>
        <taxon>Bacillota</taxon>
        <taxon>Bacilli</taxon>
        <taxon>Bacillales</taxon>
        <taxon>Bacillaceae</taxon>
        <taxon>Compostibacillus</taxon>
    </lineage>
</organism>
<name>A0A8J2TPI4_9BACI</name>
<dbReference type="EMBL" id="BMEV01000070">
    <property type="protein sequence ID" value="GFZ86919.1"/>
    <property type="molecule type" value="Genomic_DNA"/>
</dbReference>
<dbReference type="Proteomes" id="UP000602050">
    <property type="component" value="Unassembled WGS sequence"/>
</dbReference>
<dbReference type="RefSeq" id="WP_188393091.1">
    <property type="nucleotide sequence ID" value="NZ_BMEV01000070.1"/>
</dbReference>
<keyword evidence="1" id="KW-0472">Membrane</keyword>
<evidence type="ECO:0000256" key="1">
    <source>
        <dbReference type="SAM" id="Phobius"/>
    </source>
</evidence>
<sequence>MFVVLLAIISAIVRQSAILTVLFKAVGKLVLAIFSILFLLFFIFIESAMAGLVIFIHPFVLGDYHFFANGEPVGLLFEQDRAMMLFALTYGVLYVIIYLAGGRLLLKTPVGAFVKMISSKLMFIFRYRYWRRHHSYESKVNGIASHLTTMIAVFSYIRSP</sequence>
<evidence type="ECO:0000313" key="2">
    <source>
        <dbReference type="EMBL" id="GFZ86919.1"/>
    </source>
</evidence>
<accession>A0A8J2TPI4</accession>
<dbReference type="AlphaFoldDB" id="A0A8J2TPI4"/>